<dbReference type="Pfam" id="PF12530">
    <property type="entry name" value="DUF3730"/>
    <property type="match status" value="1"/>
</dbReference>
<dbReference type="EMBL" id="CAJHNJ030000034">
    <property type="protein sequence ID" value="CAG9127557.1"/>
    <property type="molecule type" value="Genomic_DNA"/>
</dbReference>
<protein>
    <submittedName>
        <fullName evidence="2">(diamondback moth) hypothetical protein</fullName>
    </submittedName>
</protein>
<dbReference type="InterPro" id="IPR022542">
    <property type="entry name" value="FOCAD/RST1_DUF3730"/>
</dbReference>
<gene>
    <name evidence="2" type="ORF">PLXY2_LOCUS8969</name>
</gene>
<reference evidence="2" key="1">
    <citation type="submission" date="2020-11" db="EMBL/GenBank/DDBJ databases">
        <authorList>
            <person name="Whiteford S."/>
        </authorList>
    </citation>
    <scope>NUCLEOTIDE SEQUENCE</scope>
</reference>
<evidence type="ECO:0000313" key="3">
    <source>
        <dbReference type="Proteomes" id="UP000653454"/>
    </source>
</evidence>
<dbReference type="Proteomes" id="UP000653454">
    <property type="component" value="Unassembled WGS sequence"/>
</dbReference>
<dbReference type="PANTHER" id="PTHR16212:SF4">
    <property type="entry name" value="FOCADHESIN"/>
    <property type="match status" value="1"/>
</dbReference>
<name>A0A8S4FIB8_PLUXY</name>
<proteinExistence type="predicted"/>
<sequence length="1182" mass="130526">MDEIEYKLNTLNSVLVVNAIEKLISSVKSKFKPAERQRFVLENEELKYLREKCCSKEAVVSLTACQGLLALVEGGVLEIGHTLSTVITLLPTAQIYTGLISTIASLLVLDLKSRLIPGQTYTCQWSLRSPQHPFITVLEKHGQTTDDVITQMHTLCTHPDYTVSSNSLELLRPVFLWLLARPQPPAMATAAWRVLLGVQHSAQPDLVLDCLCWQQSNTPSSVASALTSYSVVTGAAPQQQKEAAAALLARLATPLVLHGRDPRRCFTLLSQCWSAVSSPATAGVSLALLADTCTHSLAPAPHCLNIISSSDYPSISLRMFVAQSLQWLQMPSTLTANDLKVAAKILEIHQTNTKQDTRQYMPNLESNKVFLTLMNTDRKVSITFRLLKTWERIRDDPTKLKSWFDGIESVDSSVQLDLVTFLLGLLLEKRKEDYFEEVVLRALKLLVKLVDLKKDLAVQLMAVLMYKIANDESPKMKLECLRVLPLMAKTKENVPSIVATLNRLRASNTVPQSFLLLLFTSLTVVQPRCFPYLQEVLMETASGPHNVKWEVEAARAEAVRTVCEARGTLGLELVPIISSTLNRCTDAGGTPPTRSSLRALRALWAQRLVAAAGTWDALEPRLARESRVAVQETICELISHIGLHCATAAAARAAWRLLSEGTGAAAAAAAEALGSFAITSYGLKDVPEIYRKTVKLPPSFCKTPEDAARNPADVLDYIPGEIWPEVFKYSPQDALPSIRSLCSKLICAEIRGFRSGVYSGAAGGAGGEPSAMTYLPPHSVLRALAGCVRKRATAPSYECPDDVYLHMLQTLAMEYPKPLPPMDWCFLQELFHAGPSWRRPTLELAARQASTSGSARRFLENYLVGVEPGSIEESEILDIFEMLPALCRNLPPNSIRTPIEKCLTHSYNQIAHFKTTSVKSEEVDQLMFVRQLALVKVCLENDKIHDANRTLMEQIIESYFSTLGVDHVAWPAYVEVCSALTPALLERLTSPTSWWTVEGSQVRAAASVLARVEHRGARADLIDAAMAMPQEHQFVLECMHKAALSATDQSAARAWTLQLMARAQRAFVESDSDSAKLFLWDVFVLSAITTSGLWSLADDHRLASGRALRLSLFPAAIASLCERDGWRDAAPQVLECLCHTRDTIADAATALSCHRAILTMKTQPHVNSQFWAKAVHYRTRYD</sequence>
<accession>A0A8S4FIB8</accession>
<feature type="domain" description="DUF3730" evidence="1">
    <location>
        <begin position="462"/>
        <end position="642"/>
    </location>
</feature>
<comment type="caution">
    <text evidence="2">The sequence shown here is derived from an EMBL/GenBank/DDBJ whole genome shotgun (WGS) entry which is preliminary data.</text>
</comment>
<evidence type="ECO:0000313" key="2">
    <source>
        <dbReference type="EMBL" id="CAG9127557.1"/>
    </source>
</evidence>
<dbReference type="AlphaFoldDB" id="A0A8S4FIB8"/>
<keyword evidence="3" id="KW-1185">Reference proteome</keyword>
<organism evidence="2 3">
    <name type="scientific">Plutella xylostella</name>
    <name type="common">Diamondback moth</name>
    <name type="synonym">Plutella maculipennis</name>
    <dbReference type="NCBI Taxonomy" id="51655"/>
    <lineage>
        <taxon>Eukaryota</taxon>
        <taxon>Metazoa</taxon>
        <taxon>Ecdysozoa</taxon>
        <taxon>Arthropoda</taxon>
        <taxon>Hexapoda</taxon>
        <taxon>Insecta</taxon>
        <taxon>Pterygota</taxon>
        <taxon>Neoptera</taxon>
        <taxon>Endopterygota</taxon>
        <taxon>Lepidoptera</taxon>
        <taxon>Glossata</taxon>
        <taxon>Ditrysia</taxon>
        <taxon>Yponomeutoidea</taxon>
        <taxon>Plutellidae</taxon>
        <taxon>Plutella</taxon>
    </lineage>
</organism>
<evidence type="ECO:0000259" key="1">
    <source>
        <dbReference type="Pfam" id="PF12530"/>
    </source>
</evidence>
<dbReference type="GO" id="GO:0060147">
    <property type="term" value="P:regulation of post-transcriptional gene silencing"/>
    <property type="evidence" value="ECO:0007669"/>
    <property type="project" value="InterPro"/>
</dbReference>
<dbReference type="SUPFAM" id="SSF48371">
    <property type="entry name" value="ARM repeat"/>
    <property type="match status" value="1"/>
</dbReference>
<dbReference type="InterPro" id="IPR016024">
    <property type="entry name" value="ARM-type_fold"/>
</dbReference>
<dbReference type="InterPro" id="IPR045163">
    <property type="entry name" value="Focadhesin/RST1"/>
</dbReference>
<dbReference type="PANTHER" id="PTHR16212">
    <property type="entry name" value="FOCADHESIN FAMILY MEMBER"/>
    <property type="match status" value="1"/>
</dbReference>